<name>A0ABC9YVL5_9NOCA</name>
<dbReference type="InterPro" id="IPR000792">
    <property type="entry name" value="Tscrpt_reg_LuxR_C"/>
</dbReference>
<dbReference type="SMART" id="SM00421">
    <property type="entry name" value="HTH_LUXR"/>
    <property type="match status" value="1"/>
</dbReference>
<evidence type="ECO:0000313" key="8">
    <source>
        <dbReference type="EMBL" id="GAP29365.1"/>
    </source>
</evidence>
<evidence type="ECO:0000256" key="1">
    <source>
        <dbReference type="ARBA" id="ARBA00022553"/>
    </source>
</evidence>
<dbReference type="CDD" id="cd06170">
    <property type="entry name" value="LuxR_C_like"/>
    <property type="match status" value="1"/>
</dbReference>
<dbReference type="SUPFAM" id="SSF46894">
    <property type="entry name" value="C-terminal effector domain of the bipartite response regulators"/>
    <property type="match status" value="1"/>
</dbReference>
<dbReference type="PROSITE" id="PS50110">
    <property type="entry name" value="RESPONSE_REGULATORY"/>
    <property type="match status" value="1"/>
</dbReference>
<comment type="caution">
    <text evidence="8">The sequence shown here is derived from an EMBL/GenBank/DDBJ whole genome shotgun (WGS) entry which is preliminary data.</text>
</comment>
<feature type="domain" description="Response regulatory" evidence="7">
    <location>
        <begin position="7"/>
        <end position="128"/>
    </location>
</feature>
<evidence type="ECO:0000313" key="9">
    <source>
        <dbReference type="Proteomes" id="UP000037179"/>
    </source>
</evidence>
<dbReference type="PANTHER" id="PTHR43214">
    <property type="entry name" value="TWO-COMPONENT RESPONSE REGULATOR"/>
    <property type="match status" value="1"/>
</dbReference>
<dbReference type="Proteomes" id="UP000037179">
    <property type="component" value="Unassembled WGS sequence"/>
</dbReference>
<dbReference type="InterPro" id="IPR039420">
    <property type="entry name" value="WalR-like"/>
</dbReference>
<dbReference type="AlphaFoldDB" id="A0ABC9YVL5"/>
<reference evidence="8 9" key="2">
    <citation type="journal article" date="2016" name="Genome Announc.">
        <title>Draft Genome Sequence of Erythromycin- and Oxytetracycline-Sensitive Nocardia seriolae Strain U-1 (NBRC 110359).</title>
        <authorList>
            <person name="Imajoh M."/>
            <person name="Sukeda M."/>
            <person name="Shimizu M."/>
            <person name="Yamane J."/>
            <person name="Ohnishi K."/>
            <person name="Oshima S."/>
        </authorList>
    </citation>
    <scope>NUCLEOTIDE SEQUENCE [LARGE SCALE GENOMIC DNA]</scope>
    <source>
        <strain evidence="8 9">U-1</strain>
    </source>
</reference>
<dbReference type="GO" id="GO:0003677">
    <property type="term" value="F:DNA binding"/>
    <property type="evidence" value="ECO:0007669"/>
    <property type="project" value="UniProtKB-KW"/>
</dbReference>
<feature type="modified residue" description="4-aspartylphosphate" evidence="5">
    <location>
        <position position="58"/>
    </location>
</feature>
<keyword evidence="9" id="KW-1185">Reference proteome</keyword>
<evidence type="ECO:0000259" key="7">
    <source>
        <dbReference type="PROSITE" id="PS50110"/>
    </source>
</evidence>
<keyword evidence="1 5" id="KW-0597">Phosphoprotein</keyword>
<dbReference type="PROSITE" id="PS50043">
    <property type="entry name" value="HTH_LUXR_2"/>
    <property type="match status" value="1"/>
</dbReference>
<dbReference type="RefSeq" id="WP_071811855.1">
    <property type="nucleotide sequence ID" value="NZ_AP028458.1"/>
</dbReference>
<dbReference type="SMART" id="SM00448">
    <property type="entry name" value="REC"/>
    <property type="match status" value="1"/>
</dbReference>
<dbReference type="EMBL" id="BBYQ01000054">
    <property type="protein sequence ID" value="GAP29365.1"/>
    <property type="molecule type" value="Genomic_DNA"/>
</dbReference>
<dbReference type="GeneID" id="93374981"/>
<protein>
    <submittedName>
        <fullName evidence="8">LuxR family transcriptional regulator</fullName>
    </submittedName>
</protein>
<dbReference type="Pfam" id="PF00196">
    <property type="entry name" value="GerE"/>
    <property type="match status" value="1"/>
</dbReference>
<dbReference type="PANTHER" id="PTHR43214:SF24">
    <property type="entry name" value="TRANSCRIPTIONAL REGULATORY PROTEIN NARL-RELATED"/>
    <property type="match status" value="1"/>
</dbReference>
<keyword evidence="3" id="KW-0238">DNA-binding</keyword>
<keyword evidence="4" id="KW-0804">Transcription</keyword>
<dbReference type="InterPro" id="IPR058245">
    <property type="entry name" value="NreC/VraR/RcsB-like_REC"/>
</dbReference>
<dbReference type="PRINTS" id="PR00038">
    <property type="entry name" value="HTHLUXR"/>
</dbReference>
<accession>A0ABC9YVL5</accession>
<dbReference type="CDD" id="cd17535">
    <property type="entry name" value="REC_NarL-like"/>
    <property type="match status" value="1"/>
</dbReference>
<dbReference type="Pfam" id="PF00072">
    <property type="entry name" value="Response_reg"/>
    <property type="match status" value="1"/>
</dbReference>
<keyword evidence="2" id="KW-0805">Transcription regulation</keyword>
<evidence type="ECO:0000256" key="2">
    <source>
        <dbReference type="ARBA" id="ARBA00023015"/>
    </source>
</evidence>
<sequence>MSTTGVTVVVAEDSMLIRDSVLRVLATDDTIEVVGIATDYDATVELVHRHEPNVLITDIRMPPTGTDEGIRLARQLRATQPRTGVIALSHYAEPAYATGLLHGGSAGRGYLLKEHIARFDQLLSAVHVVAGGGSVLDPVIVETLLNRRRDDDMVGRLTARERQVLAEIAGGGSNRVVAQRLSLTQRAVEKHINSIFAKFGLTSDPTLDQRVTAVLMFLAAHPD</sequence>
<proteinExistence type="predicted"/>
<dbReference type="Gene3D" id="3.40.50.2300">
    <property type="match status" value="1"/>
</dbReference>
<organism evidence="8 9">
    <name type="scientific">Nocardia seriolae</name>
    <dbReference type="NCBI Taxonomy" id="37332"/>
    <lineage>
        <taxon>Bacteria</taxon>
        <taxon>Bacillati</taxon>
        <taxon>Actinomycetota</taxon>
        <taxon>Actinomycetes</taxon>
        <taxon>Mycobacteriales</taxon>
        <taxon>Nocardiaceae</taxon>
        <taxon>Nocardia</taxon>
    </lineage>
</organism>
<evidence type="ECO:0000256" key="5">
    <source>
        <dbReference type="PROSITE-ProRule" id="PRU00169"/>
    </source>
</evidence>
<dbReference type="InterPro" id="IPR001789">
    <property type="entry name" value="Sig_transdc_resp-reg_receiver"/>
</dbReference>
<evidence type="ECO:0000256" key="4">
    <source>
        <dbReference type="ARBA" id="ARBA00023163"/>
    </source>
</evidence>
<gene>
    <name evidence="8" type="ORF">NSK11_contig00054-0035</name>
</gene>
<reference evidence="9" key="1">
    <citation type="submission" date="2015-07" db="EMBL/GenBank/DDBJ databases">
        <title>Nocardia seriolae U-1 whole genome shotgun sequence.</title>
        <authorList>
            <person name="Imajoh M."/>
            <person name="Fukumoto Y."/>
            <person name="Sukeda M."/>
            <person name="Yamane J."/>
            <person name="Yamasaki K."/>
            <person name="Shimizu M."/>
            <person name="Ohnishi K."/>
            <person name="Oshima S."/>
        </authorList>
    </citation>
    <scope>NUCLEOTIDE SEQUENCE [LARGE SCALE GENOMIC DNA]</scope>
    <source>
        <strain evidence="9">U-1</strain>
    </source>
</reference>
<dbReference type="InterPro" id="IPR016032">
    <property type="entry name" value="Sig_transdc_resp-reg_C-effctor"/>
</dbReference>
<dbReference type="InterPro" id="IPR011006">
    <property type="entry name" value="CheY-like_superfamily"/>
</dbReference>
<dbReference type="SUPFAM" id="SSF52172">
    <property type="entry name" value="CheY-like"/>
    <property type="match status" value="1"/>
</dbReference>
<evidence type="ECO:0000259" key="6">
    <source>
        <dbReference type="PROSITE" id="PS50043"/>
    </source>
</evidence>
<feature type="domain" description="HTH luxR-type" evidence="6">
    <location>
        <begin position="150"/>
        <end position="215"/>
    </location>
</feature>
<evidence type="ECO:0000256" key="3">
    <source>
        <dbReference type="ARBA" id="ARBA00023125"/>
    </source>
</evidence>